<comment type="caution">
    <text evidence="2">The sequence shown here is derived from an EMBL/GenBank/DDBJ whole genome shotgun (WGS) entry which is preliminary data.</text>
</comment>
<dbReference type="RefSeq" id="XP_028877580.1">
    <property type="nucleotide sequence ID" value="XM_029031140.1"/>
</dbReference>
<dbReference type="GeneID" id="39990920"/>
<dbReference type="AlphaFoldDB" id="A0A1X0NFK5"/>
<keyword evidence="3" id="KW-1185">Reference proteome</keyword>
<feature type="compositionally biased region" description="Polar residues" evidence="1">
    <location>
        <begin position="303"/>
        <end position="333"/>
    </location>
</feature>
<proteinExistence type="predicted"/>
<evidence type="ECO:0000256" key="1">
    <source>
        <dbReference type="SAM" id="MobiDB-lite"/>
    </source>
</evidence>
<feature type="compositionally biased region" description="Polar residues" evidence="1">
    <location>
        <begin position="212"/>
        <end position="288"/>
    </location>
</feature>
<organism evidence="2 3">
    <name type="scientific">Trypanosoma theileri</name>
    <dbReference type="NCBI Taxonomy" id="67003"/>
    <lineage>
        <taxon>Eukaryota</taxon>
        <taxon>Discoba</taxon>
        <taxon>Euglenozoa</taxon>
        <taxon>Kinetoplastea</taxon>
        <taxon>Metakinetoplastina</taxon>
        <taxon>Trypanosomatida</taxon>
        <taxon>Trypanosomatidae</taxon>
        <taxon>Trypanosoma</taxon>
    </lineage>
</organism>
<feature type="region of interest" description="Disordered" evidence="1">
    <location>
        <begin position="78"/>
        <end position="333"/>
    </location>
</feature>
<name>A0A1X0NFK5_9TRYP</name>
<gene>
    <name evidence="2" type="ORF">TM35_000671200</name>
</gene>
<dbReference type="Proteomes" id="UP000192257">
    <property type="component" value="Unassembled WGS sequence"/>
</dbReference>
<reference evidence="2 3" key="1">
    <citation type="submission" date="2017-03" db="EMBL/GenBank/DDBJ databases">
        <title>An alternative strategy for trypanosome survival in the mammalian bloodstream revealed through genome and transcriptome analysis of the ubiquitous bovine parasite Trypanosoma (Megatrypanum) theileri.</title>
        <authorList>
            <person name="Kelly S."/>
            <person name="Ivens A."/>
            <person name="Mott A."/>
            <person name="O'Neill E."/>
            <person name="Emms D."/>
            <person name="Macleod O."/>
            <person name="Voorheis P."/>
            <person name="Matthews J."/>
            <person name="Matthews K."/>
            <person name="Carrington M."/>
        </authorList>
    </citation>
    <scope>NUCLEOTIDE SEQUENCE [LARGE SCALE GENOMIC DNA]</scope>
    <source>
        <strain evidence="2">Edinburgh</strain>
    </source>
</reference>
<accession>A0A1X0NFK5</accession>
<feature type="compositionally biased region" description="Polar residues" evidence="1">
    <location>
        <begin position="175"/>
        <end position="202"/>
    </location>
</feature>
<dbReference type="VEuPathDB" id="TriTrypDB:TM35_000671200"/>
<protein>
    <submittedName>
        <fullName evidence="2">Uncharacterized protein</fullName>
    </submittedName>
</protein>
<sequence length="376" mass="38336">AAESEWLTCGAGSRVSACGKYADLCRQRTARAATTTQTTRTTVNAGQPKAVMAIAGGEGNMSVESVFEEYGDGFYAKRKTGGGSEDHSGGAQQQLVNRAENERDTVTELTQPTLAGHSGEAQLKVGGFGESGRDESEVTLPTTVAHRPEVSGMGVGDNHSQDLAGDSLGPGESAVHSSTIDQQNNKGPTSDPAQDAGRNTGSLPDGSEAAGRTSSSQGATINDSSSTENQVTEGSTSTTDNVSLGVSTDSPDSSNPSQASGTTAPNSISAADSQETTATNESTDTSGSGADMGEGAKTETEENTSTTQPSPEDNTTEAPTTTLSSSPVPNTEINSSIAPIVQKNANANVDSSVNPVWMRTAAPLMIVVVLFSATVY</sequence>
<evidence type="ECO:0000313" key="3">
    <source>
        <dbReference type="Proteomes" id="UP000192257"/>
    </source>
</evidence>
<feature type="non-terminal residue" evidence="2">
    <location>
        <position position="1"/>
    </location>
</feature>
<evidence type="ECO:0000313" key="2">
    <source>
        <dbReference type="EMBL" id="ORC83514.1"/>
    </source>
</evidence>
<dbReference type="EMBL" id="NBCO01000067">
    <property type="protein sequence ID" value="ORC83514.1"/>
    <property type="molecule type" value="Genomic_DNA"/>
</dbReference>